<organism evidence="2 3">
    <name type="scientific">Actinomadura geliboluensis</name>
    <dbReference type="NCBI Taxonomy" id="882440"/>
    <lineage>
        <taxon>Bacteria</taxon>
        <taxon>Bacillati</taxon>
        <taxon>Actinomycetota</taxon>
        <taxon>Actinomycetes</taxon>
        <taxon>Streptosporangiales</taxon>
        <taxon>Thermomonosporaceae</taxon>
        <taxon>Actinomadura</taxon>
    </lineage>
</organism>
<dbReference type="InterPro" id="IPR038721">
    <property type="entry name" value="IS701-like_DDE_dom"/>
</dbReference>
<dbReference type="EMBL" id="VCKZ01000122">
    <property type="protein sequence ID" value="TMR37559.1"/>
    <property type="molecule type" value="Genomic_DNA"/>
</dbReference>
<name>A0A5S4GXM1_9ACTN</name>
<protein>
    <submittedName>
        <fullName evidence="2">Transposase</fullName>
    </submittedName>
</protein>
<keyword evidence="3" id="KW-1185">Reference proteome</keyword>
<dbReference type="AlphaFoldDB" id="A0A5S4GXM1"/>
<evidence type="ECO:0000259" key="1">
    <source>
        <dbReference type="Pfam" id="PF13546"/>
    </source>
</evidence>
<comment type="caution">
    <text evidence="2">The sequence shown here is derived from an EMBL/GenBank/DDBJ whole genome shotgun (WGS) entry which is preliminary data.</text>
</comment>
<dbReference type="Proteomes" id="UP000305238">
    <property type="component" value="Unassembled WGS sequence"/>
</dbReference>
<dbReference type="Pfam" id="PF13546">
    <property type="entry name" value="DDE_5"/>
    <property type="match status" value="1"/>
</dbReference>
<sequence>MRDVLREQVVERLGDPGGVLVVDDTGFEKRGRRSAGVQRQHIGTACKITNCRIGVFYFYVSPDNQRVIIDRELRVFLVRRSGSARRPRYRRARTICDQAELV</sequence>
<feature type="domain" description="Transposase IS701-like DDE" evidence="1">
    <location>
        <begin position="2"/>
        <end position="72"/>
    </location>
</feature>
<gene>
    <name evidence="2" type="ORF">ETD96_18100</name>
</gene>
<reference evidence="2 3" key="1">
    <citation type="submission" date="2019-05" db="EMBL/GenBank/DDBJ databases">
        <title>Draft genome sequence of Actinomadura geliboluensis A8036.</title>
        <authorList>
            <person name="Saricaoglu S."/>
            <person name="Isik K."/>
        </authorList>
    </citation>
    <scope>NUCLEOTIDE SEQUENCE [LARGE SCALE GENOMIC DNA]</scope>
    <source>
        <strain evidence="2 3">A8036</strain>
    </source>
</reference>
<dbReference type="OrthoDB" id="4954307at2"/>
<evidence type="ECO:0000313" key="2">
    <source>
        <dbReference type="EMBL" id="TMR37559.1"/>
    </source>
</evidence>
<proteinExistence type="predicted"/>
<accession>A0A5S4GXM1</accession>
<dbReference type="PANTHER" id="PTHR33627">
    <property type="entry name" value="TRANSPOSASE"/>
    <property type="match status" value="1"/>
</dbReference>
<dbReference type="InterPro" id="IPR039365">
    <property type="entry name" value="IS701-like"/>
</dbReference>
<dbReference type="PANTHER" id="PTHR33627:SF1">
    <property type="entry name" value="TRANSPOSASE"/>
    <property type="match status" value="1"/>
</dbReference>
<evidence type="ECO:0000313" key="3">
    <source>
        <dbReference type="Proteomes" id="UP000305238"/>
    </source>
</evidence>